<evidence type="ECO:0000256" key="9">
    <source>
        <dbReference type="ARBA" id="ARBA00022833"/>
    </source>
</evidence>
<dbReference type="AlphaFoldDB" id="A0A6J6KJS4"/>
<dbReference type="InterPro" id="IPR010979">
    <property type="entry name" value="Ribosomal_uS13-like_H2TH"/>
</dbReference>
<dbReference type="FunFam" id="1.10.8.50:FF:000003">
    <property type="entry name" value="Formamidopyrimidine-DNA glycosylase"/>
    <property type="match status" value="1"/>
</dbReference>
<feature type="domain" description="FPG-type" evidence="16">
    <location>
        <begin position="248"/>
        <end position="282"/>
    </location>
</feature>
<dbReference type="InterPro" id="IPR010663">
    <property type="entry name" value="Znf_FPG/IleRS"/>
</dbReference>
<evidence type="ECO:0000256" key="12">
    <source>
        <dbReference type="ARBA" id="ARBA00023239"/>
    </source>
</evidence>
<dbReference type="Gene3D" id="1.10.8.50">
    <property type="match status" value="1"/>
</dbReference>
<dbReference type="NCBIfam" id="TIGR00577">
    <property type="entry name" value="fpg"/>
    <property type="match status" value="1"/>
</dbReference>
<dbReference type="Pfam" id="PF06831">
    <property type="entry name" value="H2TH"/>
    <property type="match status" value="1"/>
</dbReference>
<dbReference type="InterPro" id="IPR035937">
    <property type="entry name" value="FPG_N"/>
</dbReference>
<keyword evidence="11" id="KW-0234">DNA repair</keyword>
<keyword evidence="9" id="KW-0862">Zinc</keyword>
<comment type="cofactor">
    <cofactor evidence="2">
        <name>Zn(2+)</name>
        <dbReference type="ChEBI" id="CHEBI:29105"/>
    </cofactor>
</comment>
<evidence type="ECO:0000256" key="4">
    <source>
        <dbReference type="ARBA" id="ARBA00011245"/>
    </source>
</evidence>
<dbReference type="SUPFAM" id="SSF46946">
    <property type="entry name" value="S13-like H2TH domain"/>
    <property type="match status" value="1"/>
</dbReference>
<comment type="catalytic activity">
    <reaction evidence="15">
        <text>2'-deoxyribonucleotide-(2'-deoxyribose 5'-phosphate)-2'-deoxyribonucleotide-DNA = a 3'-end 2'-deoxyribonucleotide-(2,3-dehydro-2,3-deoxyribose 5'-phosphate)-DNA + a 5'-end 5'-phospho-2'-deoxyribonucleoside-DNA + H(+)</text>
        <dbReference type="Rhea" id="RHEA:66592"/>
        <dbReference type="Rhea" id="RHEA-COMP:13180"/>
        <dbReference type="Rhea" id="RHEA-COMP:16897"/>
        <dbReference type="Rhea" id="RHEA-COMP:17067"/>
        <dbReference type="ChEBI" id="CHEBI:15378"/>
        <dbReference type="ChEBI" id="CHEBI:136412"/>
        <dbReference type="ChEBI" id="CHEBI:157695"/>
        <dbReference type="ChEBI" id="CHEBI:167181"/>
        <dbReference type="EC" id="4.2.99.18"/>
    </reaction>
</comment>
<keyword evidence="10" id="KW-0238">DNA-binding</keyword>
<dbReference type="PANTHER" id="PTHR22993">
    <property type="entry name" value="FORMAMIDOPYRIMIDINE-DNA GLYCOSYLASE"/>
    <property type="match status" value="1"/>
</dbReference>
<gene>
    <name evidence="18" type="ORF">UFOPK2237_00353</name>
</gene>
<evidence type="ECO:0000313" key="18">
    <source>
        <dbReference type="EMBL" id="CAB4648375.1"/>
    </source>
</evidence>
<evidence type="ECO:0000256" key="11">
    <source>
        <dbReference type="ARBA" id="ARBA00023204"/>
    </source>
</evidence>
<dbReference type="SUPFAM" id="SSF57716">
    <property type="entry name" value="Glucocorticoid receptor-like (DNA-binding domain)"/>
    <property type="match status" value="1"/>
</dbReference>
<dbReference type="EMBL" id="CAEZWI010000026">
    <property type="protein sequence ID" value="CAB4648375.1"/>
    <property type="molecule type" value="Genomic_DNA"/>
</dbReference>
<dbReference type="SUPFAM" id="SSF81624">
    <property type="entry name" value="N-terminal domain of MutM-like DNA repair proteins"/>
    <property type="match status" value="1"/>
</dbReference>
<dbReference type="SMART" id="SM00898">
    <property type="entry name" value="Fapy_DNA_glyco"/>
    <property type="match status" value="1"/>
</dbReference>
<keyword evidence="13" id="KW-0511">Multifunctional enzyme</keyword>
<evidence type="ECO:0000256" key="8">
    <source>
        <dbReference type="ARBA" id="ARBA00022801"/>
    </source>
</evidence>
<feature type="domain" description="Formamidopyrimidine-DNA glycosylase catalytic" evidence="17">
    <location>
        <begin position="2"/>
        <end position="118"/>
    </location>
</feature>
<evidence type="ECO:0000256" key="14">
    <source>
        <dbReference type="ARBA" id="ARBA00023295"/>
    </source>
</evidence>
<name>A0A6J6KJS4_9ZZZZ</name>
<evidence type="ECO:0000256" key="13">
    <source>
        <dbReference type="ARBA" id="ARBA00023268"/>
    </source>
</evidence>
<dbReference type="HAMAP" id="MF_00103">
    <property type="entry name" value="Fapy_DNA_glycosyl"/>
    <property type="match status" value="1"/>
</dbReference>
<proteinExistence type="inferred from homology"/>
<evidence type="ECO:0000259" key="16">
    <source>
        <dbReference type="PROSITE" id="PS51066"/>
    </source>
</evidence>
<evidence type="ECO:0000256" key="2">
    <source>
        <dbReference type="ARBA" id="ARBA00001947"/>
    </source>
</evidence>
<dbReference type="Pfam" id="PF01149">
    <property type="entry name" value="Fapy_DNA_glyco"/>
    <property type="match status" value="1"/>
</dbReference>
<dbReference type="NCBIfam" id="NF002211">
    <property type="entry name" value="PRK01103.1"/>
    <property type="match status" value="1"/>
</dbReference>
<comment type="subunit">
    <text evidence="4">Monomer.</text>
</comment>
<dbReference type="InterPro" id="IPR000214">
    <property type="entry name" value="Znf_DNA_glyclase/AP_lyase"/>
</dbReference>
<keyword evidence="7" id="KW-0863">Zinc-finger</keyword>
<evidence type="ECO:0000256" key="15">
    <source>
        <dbReference type="ARBA" id="ARBA00044632"/>
    </source>
</evidence>
<evidence type="ECO:0000256" key="1">
    <source>
        <dbReference type="ARBA" id="ARBA00001668"/>
    </source>
</evidence>
<evidence type="ECO:0000256" key="10">
    <source>
        <dbReference type="ARBA" id="ARBA00023125"/>
    </source>
</evidence>
<dbReference type="PROSITE" id="PS51068">
    <property type="entry name" value="FPG_CAT"/>
    <property type="match status" value="1"/>
</dbReference>
<keyword evidence="5" id="KW-0479">Metal-binding</keyword>
<keyword evidence="14" id="KW-0326">Glycosidase</keyword>
<evidence type="ECO:0000256" key="7">
    <source>
        <dbReference type="ARBA" id="ARBA00022771"/>
    </source>
</evidence>
<evidence type="ECO:0000256" key="6">
    <source>
        <dbReference type="ARBA" id="ARBA00022763"/>
    </source>
</evidence>
<comment type="catalytic activity">
    <reaction evidence="1">
        <text>Hydrolysis of DNA containing ring-opened 7-methylguanine residues, releasing 2,6-diamino-4-hydroxy-5-(N-methyl)formamidopyrimidine.</text>
        <dbReference type="EC" id="3.2.2.23"/>
    </reaction>
</comment>
<organism evidence="18">
    <name type="scientific">freshwater metagenome</name>
    <dbReference type="NCBI Taxonomy" id="449393"/>
    <lineage>
        <taxon>unclassified sequences</taxon>
        <taxon>metagenomes</taxon>
        <taxon>ecological metagenomes</taxon>
    </lineage>
</organism>
<dbReference type="PROSITE" id="PS51066">
    <property type="entry name" value="ZF_FPG_2"/>
    <property type="match status" value="1"/>
</dbReference>
<dbReference type="InterPro" id="IPR015886">
    <property type="entry name" value="H2TH_FPG"/>
</dbReference>
<protein>
    <submittedName>
        <fullName evidence="18">Unannotated protein</fullName>
    </submittedName>
</protein>
<dbReference type="InterPro" id="IPR012319">
    <property type="entry name" value="FPG_cat"/>
</dbReference>
<dbReference type="InterPro" id="IPR020629">
    <property type="entry name" value="FPG_Glyclase"/>
</dbReference>
<sequence>MPELPEVEVVRRGIDKWVSGRTIETTKVLHSRAVRNHIAGSKDFIKRLNGRTVTSVNRRGKFMWLSLDDDHALVTHLGMSGQVLVQPLDADPEKHLRVRCTFTDNGRAMHFVDQRTFGGMAIEEMVDDVVGRLIPESVQHIALDPLDEYFDPETFISGIRKKNTQVKRAILDQTLISGIGNIYADEALWRSKIHWATPTQRLTRAQASTLLKNATEVMTQALSQGGTSFDALYVNVNGESGYFSQELNAYGREDEPCDRCGSIIVREAFANRSSFRCPRCQRKPRTN</sequence>
<dbReference type="Gene3D" id="3.20.190.10">
    <property type="entry name" value="MutM-like, N-terminal"/>
    <property type="match status" value="1"/>
</dbReference>
<dbReference type="GO" id="GO:0034039">
    <property type="term" value="F:8-oxo-7,8-dihydroguanine DNA N-glycosylase activity"/>
    <property type="evidence" value="ECO:0007669"/>
    <property type="project" value="TreeGrafter"/>
</dbReference>
<dbReference type="Pfam" id="PF06827">
    <property type="entry name" value="zf-FPG_IleRS"/>
    <property type="match status" value="1"/>
</dbReference>
<evidence type="ECO:0000256" key="3">
    <source>
        <dbReference type="ARBA" id="ARBA00009409"/>
    </source>
</evidence>
<reference evidence="18" key="1">
    <citation type="submission" date="2020-05" db="EMBL/GenBank/DDBJ databases">
        <authorList>
            <person name="Chiriac C."/>
            <person name="Salcher M."/>
            <person name="Ghai R."/>
            <person name="Kavagutti S V."/>
        </authorList>
    </citation>
    <scope>NUCLEOTIDE SEQUENCE</scope>
</reference>
<evidence type="ECO:0000256" key="5">
    <source>
        <dbReference type="ARBA" id="ARBA00022723"/>
    </source>
</evidence>
<dbReference type="GO" id="GO:0003684">
    <property type="term" value="F:damaged DNA binding"/>
    <property type="evidence" value="ECO:0007669"/>
    <property type="project" value="InterPro"/>
</dbReference>
<dbReference type="GO" id="GO:0006284">
    <property type="term" value="P:base-excision repair"/>
    <property type="evidence" value="ECO:0007669"/>
    <property type="project" value="InterPro"/>
</dbReference>
<keyword evidence="12" id="KW-0456">Lyase</keyword>
<dbReference type="PANTHER" id="PTHR22993:SF9">
    <property type="entry name" value="FORMAMIDOPYRIMIDINE-DNA GLYCOSYLASE"/>
    <property type="match status" value="1"/>
</dbReference>
<keyword evidence="6" id="KW-0227">DNA damage</keyword>
<dbReference type="SMART" id="SM01232">
    <property type="entry name" value="H2TH"/>
    <property type="match status" value="1"/>
</dbReference>
<dbReference type="GO" id="GO:0008270">
    <property type="term" value="F:zinc ion binding"/>
    <property type="evidence" value="ECO:0007669"/>
    <property type="project" value="UniProtKB-KW"/>
</dbReference>
<accession>A0A6J6KJS4</accession>
<dbReference type="GO" id="GO:0140078">
    <property type="term" value="F:class I DNA-(apurinic or apyrimidinic site) endonuclease activity"/>
    <property type="evidence" value="ECO:0007669"/>
    <property type="project" value="UniProtKB-EC"/>
</dbReference>
<evidence type="ECO:0000259" key="17">
    <source>
        <dbReference type="PROSITE" id="PS51068"/>
    </source>
</evidence>
<keyword evidence="8" id="KW-0378">Hydrolase</keyword>
<comment type="similarity">
    <text evidence="3">Belongs to the FPG family.</text>
</comment>
<dbReference type="CDD" id="cd08966">
    <property type="entry name" value="EcFpg-like_N"/>
    <property type="match status" value="1"/>
</dbReference>